<dbReference type="CDD" id="cd03023">
    <property type="entry name" value="DsbA_Com1_like"/>
    <property type="match status" value="1"/>
</dbReference>
<dbReference type="InterPro" id="IPR017937">
    <property type="entry name" value="Thioredoxin_CS"/>
</dbReference>
<keyword evidence="7" id="KW-1185">Reference proteome</keyword>
<protein>
    <submittedName>
        <fullName evidence="6">DsbA family protein</fullName>
    </submittedName>
</protein>
<gene>
    <name evidence="6" type="ORF">EH240_09710</name>
</gene>
<evidence type="ECO:0000256" key="2">
    <source>
        <dbReference type="ARBA" id="ARBA00023002"/>
    </source>
</evidence>
<evidence type="ECO:0000313" key="6">
    <source>
        <dbReference type="EMBL" id="RRI03441.1"/>
    </source>
</evidence>
<dbReference type="Proteomes" id="UP000273786">
    <property type="component" value="Unassembled WGS sequence"/>
</dbReference>
<dbReference type="PROSITE" id="PS00194">
    <property type="entry name" value="THIOREDOXIN_1"/>
    <property type="match status" value="1"/>
</dbReference>
<keyword evidence="3" id="KW-1015">Disulfide bond</keyword>
<dbReference type="PANTHER" id="PTHR13887">
    <property type="entry name" value="GLUTATHIONE S-TRANSFERASE KAPPA"/>
    <property type="match status" value="1"/>
</dbReference>
<dbReference type="PROSITE" id="PS51352">
    <property type="entry name" value="THIOREDOXIN_2"/>
    <property type="match status" value="1"/>
</dbReference>
<sequence length="264" mass="28726">MIMGAKQVSRYCGGIVRMLLLAGLTGWFLLNPGILGAERSALAAGEMSQDQLDQRIHDYILAHPEVLVQALQSLDQRQREADLAEARKVLKARADDIFHDKQSPVGGNVQGNVTLVEFFDYNCPYCRVMAPIMEQAVADDPQLRIVYKEFPILGPDSVFAAKAALAADKQGKYAAIHKALYAAKTRVTEAAVLKIAAEAGLDVERMKADMRQPDIQASIDRNAELAQALRITGTPGFVAGDQIYPGATDLATLKTFVNQARTGK</sequence>
<dbReference type="Gene3D" id="3.40.30.10">
    <property type="entry name" value="Glutaredoxin"/>
    <property type="match status" value="1"/>
</dbReference>
<keyword evidence="2" id="KW-0560">Oxidoreductase</keyword>
<dbReference type="SUPFAM" id="SSF52833">
    <property type="entry name" value="Thioredoxin-like"/>
    <property type="match status" value="1"/>
</dbReference>
<dbReference type="Pfam" id="PF18312">
    <property type="entry name" value="ScsC_N"/>
    <property type="match status" value="1"/>
</dbReference>
<feature type="domain" description="Thioredoxin" evidence="5">
    <location>
        <begin position="78"/>
        <end position="262"/>
    </location>
</feature>
<evidence type="ECO:0000256" key="4">
    <source>
        <dbReference type="ARBA" id="ARBA00023284"/>
    </source>
</evidence>
<dbReference type="InterPro" id="IPR013766">
    <property type="entry name" value="Thioredoxin_domain"/>
</dbReference>
<dbReference type="AlphaFoldDB" id="A0A3P3FXX1"/>
<proteinExistence type="predicted"/>
<dbReference type="InterPro" id="IPR036249">
    <property type="entry name" value="Thioredoxin-like_sf"/>
</dbReference>
<dbReference type="OrthoDB" id="9780147at2"/>
<organism evidence="6 7">
    <name type="scientific">Mesorhizobium tamadayense</name>
    <dbReference type="NCBI Taxonomy" id="425306"/>
    <lineage>
        <taxon>Bacteria</taxon>
        <taxon>Pseudomonadati</taxon>
        <taxon>Pseudomonadota</taxon>
        <taxon>Alphaproteobacteria</taxon>
        <taxon>Hyphomicrobiales</taxon>
        <taxon>Phyllobacteriaceae</taxon>
        <taxon>Mesorhizobium</taxon>
    </lineage>
</organism>
<evidence type="ECO:0000313" key="7">
    <source>
        <dbReference type="Proteomes" id="UP000273786"/>
    </source>
</evidence>
<dbReference type="InterPro" id="IPR001853">
    <property type="entry name" value="DSBA-like_thioredoxin_dom"/>
</dbReference>
<dbReference type="InterPro" id="IPR041205">
    <property type="entry name" value="ScsC_N"/>
</dbReference>
<dbReference type="PANTHER" id="PTHR13887:SF14">
    <property type="entry name" value="DISULFIDE BOND FORMATION PROTEIN D"/>
    <property type="match status" value="1"/>
</dbReference>
<comment type="caution">
    <text evidence="6">The sequence shown here is derived from an EMBL/GenBank/DDBJ whole genome shotgun (WGS) entry which is preliminary data.</text>
</comment>
<accession>A0A3P3FXX1</accession>
<evidence type="ECO:0000256" key="3">
    <source>
        <dbReference type="ARBA" id="ARBA00023157"/>
    </source>
</evidence>
<keyword evidence="4" id="KW-0676">Redox-active center</keyword>
<evidence type="ECO:0000259" key="5">
    <source>
        <dbReference type="PROSITE" id="PS51352"/>
    </source>
</evidence>
<dbReference type="RefSeq" id="WP_124997566.1">
    <property type="nucleotide sequence ID" value="NZ_RQXT01000009.1"/>
</dbReference>
<dbReference type="GO" id="GO:0015036">
    <property type="term" value="F:disulfide oxidoreductase activity"/>
    <property type="evidence" value="ECO:0007669"/>
    <property type="project" value="UniProtKB-ARBA"/>
</dbReference>
<evidence type="ECO:0000256" key="1">
    <source>
        <dbReference type="ARBA" id="ARBA00022729"/>
    </source>
</evidence>
<reference evidence="6 7" key="1">
    <citation type="submission" date="2018-11" db="EMBL/GenBank/DDBJ databases">
        <title>the genome of Mesorhizobium tamadayense DSM 28320.</title>
        <authorList>
            <person name="Gao J."/>
        </authorList>
    </citation>
    <scope>NUCLEOTIDE SEQUENCE [LARGE SCALE GENOMIC DNA]</scope>
    <source>
        <strain evidence="6 7">DSM 28320</strain>
    </source>
</reference>
<dbReference type="EMBL" id="RQXT01000009">
    <property type="protein sequence ID" value="RRI03441.1"/>
    <property type="molecule type" value="Genomic_DNA"/>
</dbReference>
<name>A0A3P3FXX1_9HYPH</name>
<keyword evidence="1" id="KW-0732">Signal</keyword>
<dbReference type="Pfam" id="PF01323">
    <property type="entry name" value="DSBA"/>
    <property type="match status" value="1"/>
</dbReference>